<keyword evidence="5" id="KW-0444">Lipid biosynthesis</keyword>
<comment type="pathway">
    <text evidence="2">Phospholipid metabolism; CDP-diacylglycerol biosynthesis; CDP-diacylglycerol from sn-glycerol 3-phosphate: step 3/3.</text>
</comment>
<reference evidence="11 13" key="1">
    <citation type="journal article" date="2004" name="Nature">
        <title>Genome sequence of the ultrasmall unicellular red alga Cyanidioschyzon merolae 10D.</title>
        <authorList>
            <person name="Matsuzaki M."/>
            <person name="Misumi O."/>
            <person name="Shin-i T."/>
            <person name="Maruyama S."/>
            <person name="Takahara M."/>
            <person name="Miyagishima S."/>
            <person name="Mori T."/>
            <person name="Nishida K."/>
            <person name="Yagisawa F."/>
            <person name="Nishida K."/>
            <person name="Yoshida Y."/>
            <person name="Nishimura Y."/>
            <person name="Nakao S."/>
            <person name="Kobayashi T."/>
            <person name="Momoyama Y."/>
            <person name="Higashiyama T."/>
            <person name="Minoda A."/>
            <person name="Sano M."/>
            <person name="Nomoto H."/>
            <person name="Oishi K."/>
            <person name="Hayashi H."/>
            <person name="Ohta F."/>
            <person name="Nishizaka S."/>
            <person name="Haga S."/>
            <person name="Miura S."/>
            <person name="Morishita T."/>
            <person name="Kabeya Y."/>
            <person name="Terasawa K."/>
            <person name="Suzuki Y."/>
            <person name="Ishii Y."/>
            <person name="Asakawa S."/>
            <person name="Takano H."/>
            <person name="Ohta N."/>
            <person name="Kuroiwa H."/>
            <person name="Tanaka K."/>
            <person name="Shimizu N."/>
            <person name="Sugano S."/>
            <person name="Sato N."/>
            <person name="Nozaki H."/>
            <person name="Ogasawara N."/>
            <person name="Kohara Y."/>
            <person name="Kuroiwa T."/>
        </authorList>
    </citation>
    <scope>NUCLEOTIDE SEQUENCE [LARGE SCALE GENOMIC DNA]</scope>
    <source>
        <strain evidence="11 13">10D</strain>
    </source>
</reference>
<evidence type="ECO:0000313" key="11">
    <source>
        <dbReference type="EMBL" id="BAM81134.1"/>
    </source>
</evidence>
<evidence type="ECO:0000256" key="1">
    <source>
        <dbReference type="ARBA" id="ARBA00001698"/>
    </source>
</evidence>
<dbReference type="RefSeq" id="XP_005538737.1">
    <property type="nucleotide sequence ID" value="XM_005538680.1"/>
</dbReference>
<evidence type="ECO:0000256" key="8">
    <source>
        <dbReference type="ARBA" id="ARBA00023264"/>
    </source>
</evidence>
<dbReference type="PANTHER" id="PTHR47101:SF1">
    <property type="entry name" value="PHOSPHATIDATE CYTIDYLYLTRANSFERASE 4, CHLOROPLASTIC"/>
    <property type="match status" value="1"/>
</dbReference>
<feature type="transmembrane region" description="Helical" evidence="10">
    <location>
        <begin position="228"/>
        <end position="246"/>
    </location>
</feature>
<dbReference type="Pfam" id="PF01148">
    <property type="entry name" value="CTP_transf_1"/>
    <property type="match status" value="1"/>
</dbReference>
<dbReference type="STRING" id="280699.M1V919"/>
<keyword evidence="6 11" id="KW-0808">Transferase</keyword>
<evidence type="ECO:0000313" key="13">
    <source>
        <dbReference type="Proteomes" id="UP000007014"/>
    </source>
</evidence>
<evidence type="ECO:0000313" key="12">
    <source>
        <dbReference type="EMBL" id="BAM82701.1"/>
    </source>
</evidence>
<dbReference type="Gramene" id="CMS056CT">
    <property type="protein sequence ID" value="CMS056CT"/>
    <property type="gene ID" value="CMS056C"/>
</dbReference>
<evidence type="ECO:0000256" key="6">
    <source>
        <dbReference type="ARBA" id="ARBA00022695"/>
    </source>
</evidence>
<protein>
    <recommendedName>
        <fullName evidence="4">phosphatidate cytidylyltransferase</fullName>
        <ecNumber evidence="4">2.7.7.41</ecNumber>
    </recommendedName>
</protein>
<dbReference type="EMBL" id="AP006495">
    <property type="protein sequence ID" value="BAM81134.1"/>
    <property type="molecule type" value="Genomic_DNA"/>
</dbReference>
<feature type="transmembrane region" description="Helical" evidence="10">
    <location>
        <begin position="138"/>
        <end position="165"/>
    </location>
</feature>
<keyword evidence="7" id="KW-0443">Lipid metabolism</keyword>
<evidence type="ECO:0000256" key="3">
    <source>
        <dbReference type="ARBA" id="ARBA00005189"/>
    </source>
</evidence>
<dbReference type="Gramene" id="CMM311CT">
    <property type="protein sequence ID" value="CMM311CT"/>
    <property type="gene ID" value="CMM311C"/>
</dbReference>
<keyword evidence="8" id="KW-1208">Phospholipid metabolism</keyword>
<keyword evidence="7" id="KW-0594">Phospholipid biosynthesis</keyword>
<feature type="transmembrane region" description="Helical" evidence="10">
    <location>
        <begin position="414"/>
        <end position="436"/>
    </location>
</feature>
<feature type="transmembrane region" description="Helical" evidence="10">
    <location>
        <begin position="294"/>
        <end position="315"/>
    </location>
</feature>
<dbReference type="RefSeq" id="XP_005537170.1">
    <property type="nucleotide sequence ID" value="XM_005537113.1"/>
</dbReference>
<dbReference type="Proteomes" id="UP000007014">
    <property type="component" value="Chromosome 19"/>
</dbReference>
<feature type="transmembrane region" description="Helical" evidence="10">
    <location>
        <begin position="327"/>
        <end position="347"/>
    </location>
</feature>
<accession>M1V919</accession>
<keyword evidence="10" id="KW-1133">Transmembrane helix</keyword>
<evidence type="ECO:0000256" key="10">
    <source>
        <dbReference type="SAM" id="Phobius"/>
    </source>
</evidence>
<dbReference type="GO" id="GO:0008654">
    <property type="term" value="P:phospholipid biosynthetic process"/>
    <property type="evidence" value="ECO:0007669"/>
    <property type="project" value="UniProtKB-KW"/>
</dbReference>
<dbReference type="GeneID" id="16997441"/>
<dbReference type="EC" id="2.7.7.41" evidence="4"/>
<feature type="transmembrane region" description="Helical" evidence="10">
    <location>
        <begin position="353"/>
        <end position="371"/>
    </location>
</feature>
<dbReference type="Proteomes" id="UP000007014">
    <property type="component" value="Chromosome 13"/>
</dbReference>
<dbReference type="eggNOG" id="KOG1440">
    <property type="taxonomic scope" value="Eukaryota"/>
</dbReference>
<organism evidence="11 13">
    <name type="scientific">Cyanidioschyzon merolae (strain NIES-3377 / 10D)</name>
    <name type="common">Unicellular red alga</name>
    <dbReference type="NCBI Taxonomy" id="280699"/>
    <lineage>
        <taxon>Eukaryota</taxon>
        <taxon>Rhodophyta</taxon>
        <taxon>Bangiophyceae</taxon>
        <taxon>Cyanidiales</taxon>
        <taxon>Cyanidiaceae</taxon>
        <taxon>Cyanidioschyzon</taxon>
    </lineage>
</organism>
<gene>
    <name evidence="11" type="ORF">CYME_CMM311C</name>
    <name evidence="12" type="ORF">CYME_CMS056C</name>
</gene>
<keyword evidence="10" id="KW-0472">Membrane</keyword>
<dbReference type="OrthoDB" id="10260889at2759"/>
<keyword evidence="13" id="KW-1185">Reference proteome</keyword>
<evidence type="ECO:0000256" key="9">
    <source>
        <dbReference type="SAM" id="MobiDB-lite"/>
    </source>
</evidence>
<evidence type="ECO:0000256" key="5">
    <source>
        <dbReference type="ARBA" id="ARBA00022516"/>
    </source>
</evidence>
<feature type="compositionally biased region" description="Basic residues" evidence="9">
    <location>
        <begin position="20"/>
        <end position="33"/>
    </location>
</feature>
<dbReference type="GO" id="GO:0004605">
    <property type="term" value="F:phosphatidate cytidylyltransferase activity"/>
    <property type="evidence" value="ECO:0007669"/>
    <property type="project" value="UniProtKB-EC"/>
</dbReference>
<reference evidence="11 13" key="2">
    <citation type="journal article" date="2007" name="BMC Biol.">
        <title>A 100%-complete sequence reveals unusually simple genomic features in the hot-spring red alga Cyanidioschyzon merolae.</title>
        <authorList>
            <person name="Nozaki H."/>
            <person name="Takano H."/>
            <person name="Misumi O."/>
            <person name="Terasawa K."/>
            <person name="Matsuzaki M."/>
            <person name="Maruyama S."/>
            <person name="Nishida K."/>
            <person name="Yagisawa F."/>
            <person name="Yoshida Y."/>
            <person name="Fujiwara T."/>
            <person name="Takio S."/>
            <person name="Tamura K."/>
            <person name="Chung S.J."/>
            <person name="Nakamura S."/>
            <person name="Kuroiwa H."/>
            <person name="Tanaka K."/>
            <person name="Sato N."/>
            <person name="Kuroiwa T."/>
        </authorList>
    </citation>
    <scope>NUCLEOTIDE SEQUENCE [LARGE SCALE GENOMIC DNA]</scope>
    <source>
        <strain evidence="11 13">10D</strain>
    </source>
</reference>
<keyword evidence="6 11" id="KW-0548">Nucleotidyltransferase</keyword>
<dbReference type="HOGENOM" id="CLU_037294_3_3_1"/>
<dbReference type="AlphaFoldDB" id="M1V919"/>
<dbReference type="GeneID" id="16995002"/>
<keyword evidence="10" id="KW-0812">Transmembrane</keyword>
<evidence type="ECO:0000256" key="7">
    <source>
        <dbReference type="ARBA" id="ARBA00023209"/>
    </source>
</evidence>
<sequence length="439" mass="46971">MWVSTVHGWQALPHLEGVRQHRRAPCRRPPRTARRSDAGVSLPRTALPTRGRFTAGVPTSADCSAVPRLRCLDATPASSDGADTASTPAAAAGAGAQSVGSAVVASERPADARSAALVAAVATTRPARDLAVRVVSGIVMGLVATTWILAGIWVFTAGLTVVAVLGQLEYYNMVRAKGIRPAQRAGIAASILALWVAAAAPQASEAVFPVSATLICTYMLLHRREKFATIADISTTFMGMFYAGYLPTFWVRMRALGGIEQTRFPAVVSRLPDVLWPGWLPPPEGWTVGAALTWWTWLSVASSDIGALFIGRAFGRRKLSDISPKKTVEGAIGGFLCSALVSILGAFLMRWPLWWLTGTLYGILIGVVGLLGDLTASLFKRDAGFKDSPATAFGGRFRWALPGHGGILDRTDSFVFTAPLVYYFVTMFLPALRAFILKR</sequence>
<comment type="pathway">
    <text evidence="3">Lipid metabolism.</text>
</comment>
<dbReference type="KEGG" id="cme:CYME_CMM311C"/>
<proteinExistence type="predicted"/>
<comment type="catalytic activity">
    <reaction evidence="1">
        <text>a 1,2-diacyl-sn-glycero-3-phosphate + CTP + H(+) = a CDP-1,2-diacyl-sn-glycerol + diphosphate</text>
        <dbReference type="Rhea" id="RHEA:16229"/>
        <dbReference type="ChEBI" id="CHEBI:15378"/>
        <dbReference type="ChEBI" id="CHEBI:33019"/>
        <dbReference type="ChEBI" id="CHEBI:37563"/>
        <dbReference type="ChEBI" id="CHEBI:58332"/>
        <dbReference type="ChEBI" id="CHEBI:58608"/>
        <dbReference type="EC" id="2.7.7.41"/>
    </reaction>
</comment>
<dbReference type="KEGG" id="cme:CYME_CMS056C"/>
<name>M1V919_CYAM1</name>
<evidence type="ECO:0000256" key="2">
    <source>
        <dbReference type="ARBA" id="ARBA00005119"/>
    </source>
</evidence>
<dbReference type="EMBL" id="AP006501">
    <property type="protein sequence ID" value="BAM82701.1"/>
    <property type="molecule type" value="Genomic_DNA"/>
</dbReference>
<feature type="region of interest" description="Disordered" evidence="9">
    <location>
        <begin position="18"/>
        <end position="39"/>
    </location>
</feature>
<dbReference type="PANTHER" id="PTHR47101">
    <property type="entry name" value="PHOSPHATIDATE CYTIDYLYLTRANSFERASE 5, CHLOROPLASTIC"/>
    <property type="match status" value="1"/>
</dbReference>
<evidence type="ECO:0000256" key="4">
    <source>
        <dbReference type="ARBA" id="ARBA00012487"/>
    </source>
</evidence>